<sequence length="209" mass="23119">FSHEVCLLNDLSHPRIVKLIGFVEDARSGIAWIILPWEKNGNLREFILSGNWQLPERISLIHDVTSGIDYLHSREPPICHGDLKSLNILVNSEGQAALTDFGSARPLEPAITLASSQWTLKWAAPELLHAAKSSLASDIWAFGWIVWEVLTGDIPFEGENDVSTVCLILKGELPEVHGDVHLNQVVALANLMNKCWSLNPSERPTASDC</sequence>
<feature type="domain" description="Protein kinase" evidence="1">
    <location>
        <begin position="1"/>
        <end position="209"/>
    </location>
</feature>
<proteinExistence type="predicted"/>
<dbReference type="AlphaFoldDB" id="A0A0C3KGV0"/>
<dbReference type="GO" id="GO:0005524">
    <property type="term" value="F:ATP binding"/>
    <property type="evidence" value="ECO:0007669"/>
    <property type="project" value="InterPro"/>
</dbReference>
<protein>
    <recommendedName>
        <fullName evidence="1">Protein kinase domain-containing protein</fullName>
    </recommendedName>
</protein>
<dbReference type="GO" id="GO:0004674">
    <property type="term" value="F:protein serine/threonine kinase activity"/>
    <property type="evidence" value="ECO:0007669"/>
    <property type="project" value="TreeGrafter"/>
</dbReference>
<dbReference type="InterPro" id="IPR000719">
    <property type="entry name" value="Prot_kinase_dom"/>
</dbReference>
<dbReference type="Proteomes" id="UP000054248">
    <property type="component" value="Unassembled WGS sequence"/>
</dbReference>
<dbReference type="PANTHER" id="PTHR44329">
    <property type="entry name" value="SERINE/THREONINE-PROTEIN KINASE TNNI3K-RELATED"/>
    <property type="match status" value="1"/>
</dbReference>
<dbReference type="Gene3D" id="1.10.510.10">
    <property type="entry name" value="Transferase(Phosphotransferase) domain 1"/>
    <property type="match status" value="1"/>
</dbReference>
<feature type="non-terminal residue" evidence="2">
    <location>
        <position position="1"/>
    </location>
</feature>
<dbReference type="SUPFAM" id="SSF56112">
    <property type="entry name" value="Protein kinase-like (PK-like)"/>
    <property type="match status" value="1"/>
</dbReference>
<evidence type="ECO:0000313" key="2">
    <source>
        <dbReference type="EMBL" id="KIO20728.1"/>
    </source>
</evidence>
<dbReference type="STRING" id="1051891.A0A0C3KGV0"/>
<dbReference type="PROSITE" id="PS00108">
    <property type="entry name" value="PROTEIN_KINASE_ST"/>
    <property type="match status" value="1"/>
</dbReference>
<dbReference type="InterPro" id="IPR001245">
    <property type="entry name" value="Ser-Thr/Tyr_kinase_cat_dom"/>
</dbReference>
<dbReference type="PRINTS" id="PR00109">
    <property type="entry name" value="TYRKINASE"/>
</dbReference>
<keyword evidence="3" id="KW-1185">Reference proteome</keyword>
<dbReference type="HOGENOM" id="CLU_000288_7_18_1"/>
<dbReference type="Pfam" id="PF07714">
    <property type="entry name" value="PK_Tyr_Ser-Thr"/>
    <property type="match status" value="1"/>
</dbReference>
<feature type="non-terminal residue" evidence="2">
    <location>
        <position position="209"/>
    </location>
</feature>
<reference evidence="2 3" key="1">
    <citation type="submission" date="2014-04" db="EMBL/GenBank/DDBJ databases">
        <authorList>
            <consortium name="DOE Joint Genome Institute"/>
            <person name="Kuo A."/>
            <person name="Girlanda M."/>
            <person name="Perotto S."/>
            <person name="Kohler A."/>
            <person name="Nagy L.G."/>
            <person name="Floudas D."/>
            <person name="Copeland A."/>
            <person name="Barry K.W."/>
            <person name="Cichocki N."/>
            <person name="Veneault-Fourrey C."/>
            <person name="LaButti K."/>
            <person name="Lindquist E.A."/>
            <person name="Lipzen A."/>
            <person name="Lundell T."/>
            <person name="Morin E."/>
            <person name="Murat C."/>
            <person name="Sun H."/>
            <person name="Tunlid A."/>
            <person name="Henrissat B."/>
            <person name="Grigoriev I.V."/>
            <person name="Hibbett D.S."/>
            <person name="Martin F."/>
            <person name="Nordberg H.P."/>
            <person name="Cantor M.N."/>
            <person name="Hua S.X."/>
        </authorList>
    </citation>
    <scope>NUCLEOTIDE SEQUENCE [LARGE SCALE GENOMIC DNA]</scope>
    <source>
        <strain evidence="2 3">MUT 4182</strain>
    </source>
</reference>
<dbReference type="InterPro" id="IPR008271">
    <property type="entry name" value="Ser/Thr_kinase_AS"/>
</dbReference>
<dbReference type="PROSITE" id="PS50011">
    <property type="entry name" value="PROTEIN_KINASE_DOM"/>
    <property type="match status" value="1"/>
</dbReference>
<reference evidence="3" key="2">
    <citation type="submission" date="2015-01" db="EMBL/GenBank/DDBJ databases">
        <title>Evolutionary Origins and Diversification of the Mycorrhizal Mutualists.</title>
        <authorList>
            <consortium name="DOE Joint Genome Institute"/>
            <consortium name="Mycorrhizal Genomics Consortium"/>
            <person name="Kohler A."/>
            <person name="Kuo A."/>
            <person name="Nagy L.G."/>
            <person name="Floudas D."/>
            <person name="Copeland A."/>
            <person name="Barry K.W."/>
            <person name="Cichocki N."/>
            <person name="Veneault-Fourrey C."/>
            <person name="LaButti K."/>
            <person name="Lindquist E.A."/>
            <person name="Lipzen A."/>
            <person name="Lundell T."/>
            <person name="Morin E."/>
            <person name="Murat C."/>
            <person name="Riley R."/>
            <person name="Ohm R."/>
            <person name="Sun H."/>
            <person name="Tunlid A."/>
            <person name="Henrissat B."/>
            <person name="Grigoriev I.V."/>
            <person name="Hibbett D.S."/>
            <person name="Martin F."/>
        </authorList>
    </citation>
    <scope>NUCLEOTIDE SEQUENCE [LARGE SCALE GENOMIC DNA]</scope>
    <source>
        <strain evidence="3">MUT 4182</strain>
    </source>
</reference>
<evidence type="ECO:0000259" key="1">
    <source>
        <dbReference type="PROSITE" id="PS50011"/>
    </source>
</evidence>
<accession>A0A0C3KGV0</accession>
<dbReference type="InterPro" id="IPR011009">
    <property type="entry name" value="Kinase-like_dom_sf"/>
</dbReference>
<dbReference type="InterPro" id="IPR051681">
    <property type="entry name" value="Ser/Thr_Kinases-Pseudokinases"/>
</dbReference>
<gene>
    <name evidence="2" type="ORF">M407DRAFT_45985</name>
</gene>
<dbReference type="SMART" id="SM00220">
    <property type="entry name" value="S_TKc"/>
    <property type="match status" value="1"/>
</dbReference>
<evidence type="ECO:0000313" key="3">
    <source>
        <dbReference type="Proteomes" id="UP000054248"/>
    </source>
</evidence>
<dbReference type="EMBL" id="KN823163">
    <property type="protein sequence ID" value="KIO20728.1"/>
    <property type="molecule type" value="Genomic_DNA"/>
</dbReference>
<name>A0A0C3KGV0_9AGAM</name>
<dbReference type="OrthoDB" id="346907at2759"/>
<organism evidence="2 3">
    <name type="scientific">Tulasnella calospora MUT 4182</name>
    <dbReference type="NCBI Taxonomy" id="1051891"/>
    <lineage>
        <taxon>Eukaryota</taxon>
        <taxon>Fungi</taxon>
        <taxon>Dikarya</taxon>
        <taxon>Basidiomycota</taxon>
        <taxon>Agaricomycotina</taxon>
        <taxon>Agaricomycetes</taxon>
        <taxon>Cantharellales</taxon>
        <taxon>Tulasnellaceae</taxon>
        <taxon>Tulasnella</taxon>
    </lineage>
</organism>